<sequence length="1178" mass="130734">MSQPKNNLDALQRRAKSTLATTSGLPHLQTTPSHKASKFKPGKVVAPNSAAVHKVSVATAPTFSTPTYGAAKPLPPQSAPVRSAKGLECIDVCSSDSAPSSPTSGLPLKRTSSDTAFPSIGPANPKRQKLSEDPDKENRYRSELKGKGKAVINTYSAVSEPVEDVAYVPSTSRVAFDATPAPDIYKEYQTSTSQATTRVPSSSHGNHSDLKFKSLEDLRSLYEYNHDRGEEARRDRRDFTLGRDTKKDIYIIEHLIHLLDDRSDAIRSEIALRDAASRPPTFLHPLVQTPEPEHGAFKTLTATTSSTAYRHVLEDNGASYATALSSEHGRSTRADDPPNFFVEAATSNALESAGARIDQIVEDAVPDSDADLWDQLSDPGRGHDEGENRHAADSFVGEFEIEHHGSTVTYDEAPLATRSPRPEAHDACAPSTSIPLDPQRSPFITEVKEKLTKVFGLRDFRTNQLAAIIATLSGQDVLVLMPTGGGKSLCYQLPALCHGKKKKGVTFVVSPLIALMHDQVQQLQLRHVDAQLFTGEQEISDREMLSSRLLGTGEKPTIVYITPEKLHSSGQMTRILQFLYSRGEIARFVIDEAHLISSWGRDFRESYVSLRDLRRDYADIPIMALTATATREQQRDIITGLGLRDYLLLSQSFNRSNLRYAVLKKPTRTVDFIHKWIMDKYPQETGIIYCGGRDKCEKVAKQLRDLGLTAKHFHAEIDPHDKMRTMEEWKSGRCKIIVATIAFGMGIDKADVRFVIHHDMPSSLAGYNQETGRAGRDGKPSDCLLLYAFGDYSWQLDRIRKDEGLSEENKIRQNRDLDDMNHFCTNTTDCRRTQLLNIFHETFDPSACHGTCDNCTIPGHMIEEDVTTIASNLVEMFQSAQALGIKITKPMGVDVYRGSRKKELLNKQLDRLTHFGTGKTCDRARVERTLQRLLDDRVLNPAVGPSGSSGYSATYIELGENSQQWLERRQTRMIIKIRVPSDTSGSSGPPLTQTTLQPSRRRVHRELEEDPIEDGDIGRDLSRGSGSVDVWPPVRPSSHRSQVGQEGASSSQAKDPVQECYTELCRLRFQIASDNGKEEEDIYTDETLEVLSAILPGDKTAFDEIIASNLDSDDAPDKYTLWGAQFLDVCTKYSMLQSGATPSSEQSTAFRPADMHQRFDYRKAGSSSKPSSSRTQAS</sequence>
<dbReference type="GO" id="GO:0006260">
    <property type="term" value="P:DNA replication"/>
    <property type="evidence" value="ECO:0007669"/>
    <property type="project" value="InterPro"/>
</dbReference>
<keyword evidence="16" id="KW-1185">Reference proteome</keyword>
<dbReference type="GO" id="GO:0000724">
    <property type="term" value="P:double-strand break repair via homologous recombination"/>
    <property type="evidence" value="ECO:0007669"/>
    <property type="project" value="TreeGrafter"/>
</dbReference>
<dbReference type="SUPFAM" id="SSF52540">
    <property type="entry name" value="P-loop containing nucleoside triphosphate hydrolases"/>
    <property type="match status" value="1"/>
</dbReference>
<keyword evidence="4" id="KW-0378">Hydrolase</keyword>
<keyword evidence="3" id="KW-0547">Nucleotide-binding</keyword>
<dbReference type="EMBL" id="SEOQ01000318">
    <property type="protein sequence ID" value="TFY65684.1"/>
    <property type="molecule type" value="Genomic_DNA"/>
</dbReference>
<accession>A0A4Y9YTD9</accession>
<protein>
    <recommendedName>
        <fullName evidence="11">DNA 3'-5' helicase</fullName>
        <ecNumber evidence="11">5.6.2.4</ecNumber>
    </recommendedName>
</protein>
<dbReference type="Pfam" id="PF16124">
    <property type="entry name" value="RecQ_Zn_bind"/>
    <property type="match status" value="1"/>
</dbReference>
<feature type="compositionally biased region" description="Polar residues" evidence="12">
    <location>
        <begin position="981"/>
        <end position="998"/>
    </location>
</feature>
<dbReference type="FunFam" id="3.40.50.300:FF:000340">
    <property type="entry name" value="Bloom syndrome, RecQ helicase"/>
    <property type="match status" value="1"/>
</dbReference>
<evidence type="ECO:0000256" key="4">
    <source>
        <dbReference type="ARBA" id="ARBA00022801"/>
    </source>
</evidence>
<dbReference type="PROSITE" id="PS51194">
    <property type="entry name" value="HELICASE_CTER"/>
    <property type="match status" value="1"/>
</dbReference>
<dbReference type="SMART" id="SM00956">
    <property type="entry name" value="RQC"/>
    <property type="match status" value="1"/>
</dbReference>
<dbReference type="GO" id="GO:0016787">
    <property type="term" value="F:hydrolase activity"/>
    <property type="evidence" value="ECO:0007669"/>
    <property type="project" value="UniProtKB-KW"/>
</dbReference>
<dbReference type="AlphaFoldDB" id="A0A4Y9YTD9"/>
<evidence type="ECO:0000259" key="13">
    <source>
        <dbReference type="PROSITE" id="PS51192"/>
    </source>
</evidence>
<dbReference type="GO" id="GO:0005737">
    <property type="term" value="C:cytoplasm"/>
    <property type="evidence" value="ECO:0007669"/>
    <property type="project" value="TreeGrafter"/>
</dbReference>
<feature type="compositionally biased region" description="Low complexity" evidence="12">
    <location>
        <begin position="94"/>
        <end position="104"/>
    </location>
</feature>
<keyword evidence="5" id="KW-0347">Helicase</keyword>
<evidence type="ECO:0000313" key="15">
    <source>
        <dbReference type="EMBL" id="TFY65684.1"/>
    </source>
</evidence>
<dbReference type="GO" id="GO:0009378">
    <property type="term" value="F:four-way junction helicase activity"/>
    <property type="evidence" value="ECO:0007669"/>
    <property type="project" value="TreeGrafter"/>
</dbReference>
<dbReference type="GO" id="GO:0043138">
    <property type="term" value="F:3'-5' DNA helicase activity"/>
    <property type="evidence" value="ECO:0007669"/>
    <property type="project" value="UniProtKB-EC"/>
</dbReference>
<dbReference type="Proteomes" id="UP000298327">
    <property type="component" value="Unassembled WGS sequence"/>
</dbReference>
<keyword evidence="7" id="KW-0238">DNA-binding</keyword>
<dbReference type="GO" id="GO:0005524">
    <property type="term" value="F:ATP binding"/>
    <property type="evidence" value="ECO:0007669"/>
    <property type="project" value="UniProtKB-KW"/>
</dbReference>
<feature type="compositionally biased region" description="Polar residues" evidence="12">
    <location>
        <begin position="1039"/>
        <end position="1053"/>
    </location>
</feature>
<dbReference type="InterPro" id="IPR001650">
    <property type="entry name" value="Helicase_C-like"/>
</dbReference>
<evidence type="ECO:0000256" key="10">
    <source>
        <dbReference type="ARBA" id="ARBA00034617"/>
    </source>
</evidence>
<organism evidence="15 16">
    <name type="scientific">Dentipellis fragilis</name>
    <dbReference type="NCBI Taxonomy" id="205917"/>
    <lineage>
        <taxon>Eukaryota</taxon>
        <taxon>Fungi</taxon>
        <taxon>Dikarya</taxon>
        <taxon>Basidiomycota</taxon>
        <taxon>Agaricomycotina</taxon>
        <taxon>Agaricomycetes</taxon>
        <taxon>Russulales</taxon>
        <taxon>Hericiaceae</taxon>
        <taxon>Dentipellis</taxon>
    </lineage>
</organism>
<dbReference type="InterPro" id="IPR011545">
    <property type="entry name" value="DEAD/DEAH_box_helicase_dom"/>
</dbReference>
<dbReference type="InterPro" id="IPR044876">
    <property type="entry name" value="HRDC_dom_sf"/>
</dbReference>
<evidence type="ECO:0000256" key="6">
    <source>
        <dbReference type="ARBA" id="ARBA00022840"/>
    </source>
</evidence>
<dbReference type="InterPro" id="IPR027417">
    <property type="entry name" value="P-loop_NTPase"/>
</dbReference>
<dbReference type="Gene3D" id="1.10.10.10">
    <property type="entry name" value="Winged helix-like DNA-binding domain superfamily/Winged helix DNA-binding domain"/>
    <property type="match status" value="1"/>
</dbReference>
<feature type="compositionally biased region" description="Basic and acidic residues" evidence="12">
    <location>
        <begin position="129"/>
        <end position="144"/>
    </location>
</feature>
<comment type="catalytic activity">
    <reaction evidence="10">
        <text>Couples ATP hydrolysis with the unwinding of duplex DNA by translocating in the 3'-5' direction.</text>
        <dbReference type="EC" id="5.6.2.4"/>
    </reaction>
</comment>
<feature type="region of interest" description="Disordered" evidence="12">
    <location>
        <begin position="978"/>
        <end position="1055"/>
    </location>
</feature>
<dbReference type="InterPro" id="IPR036388">
    <property type="entry name" value="WH-like_DNA-bd_sf"/>
</dbReference>
<evidence type="ECO:0000256" key="8">
    <source>
        <dbReference type="ARBA" id="ARBA00023235"/>
    </source>
</evidence>
<evidence type="ECO:0000256" key="9">
    <source>
        <dbReference type="ARBA" id="ARBA00023242"/>
    </source>
</evidence>
<dbReference type="Pfam" id="PF00271">
    <property type="entry name" value="Helicase_C"/>
    <property type="match status" value="1"/>
</dbReference>
<dbReference type="Gene3D" id="1.10.150.80">
    <property type="entry name" value="HRDC domain"/>
    <property type="match status" value="1"/>
</dbReference>
<dbReference type="GO" id="GO:0005694">
    <property type="term" value="C:chromosome"/>
    <property type="evidence" value="ECO:0007669"/>
    <property type="project" value="TreeGrafter"/>
</dbReference>
<evidence type="ECO:0000256" key="12">
    <source>
        <dbReference type="SAM" id="MobiDB-lite"/>
    </source>
</evidence>
<dbReference type="EC" id="5.6.2.4" evidence="11"/>
<keyword evidence="9" id="KW-0539">Nucleus</keyword>
<comment type="similarity">
    <text evidence="2">Belongs to the helicase family. RecQ subfamily.</text>
</comment>
<dbReference type="InterPro" id="IPR032284">
    <property type="entry name" value="RecQ_Zn-bd"/>
</dbReference>
<dbReference type="InterPro" id="IPR036390">
    <property type="entry name" value="WH_DNA-bd_sf"/>
</dbReference>
<feature type="region of interest" description="Disordered" evidence="12">
    <location>
        <begin position="1"/>
        <end position="42"/>
    </location>
</feature>
<dbReference type="CDD" id="cd17920">
    <property type="entry name" value="DEXHc_RecQ"/>
    <property type="match status" value="1"/>
</dbReference>
<dbReference type="GO" id="GO:0005634">
    <property type="term" value="C:nucleus"/>
    <property type="evidence" value="ECO:0007669"/>
    <property type="project" value="UniProtKB-SubCell"/>
</dbReference>
<evidence type="ECO:0000256" key="5">
    <source>
        <dbReference type="ARBA" id="ARBA00022806"/>
    </source>
</evidence>
<evidence type="ECO:0000256" key="3">
    <source>
        <dbReference type="ARBA" id="ARBA00022741"/>
    </source>
</evidence>
<dbReference type="InterPro" id="IPR004589">
    <property type="entry name" value="DNA_helicase_ATP-dep_RecQ"/>
</dbReference>
<dbReference type="OrthoDB" id="10261556at2759"/>
<feature type="domain" description="Helicase C-terminal" evidence="14">
    <location>
        <begin position="669"/>
        <end position="818"/>
    </location>
</feature>
<evidence type="ECO:0000256" key="11">
    <source>
        <dbReference type="ARBA" id="ARBA00034808"/>
    </source>
</evidence>
<dbReference type="SMART" id="SM00487">
    <property type="entry name" value="DEXDc"/>
    <property type="match status" value="1"/>
</dbReference>
<dbReference type="PANTHER" id="PTHR13710:SF153">
    <property type="entry name" value="RECQ-LIKE DNA HELICASE BLM"/>
    <property type="match status" value="1"/>
</dbReference>
<evidence type="ECO:0000313" key="16">
    <source>
        <dbReference type="Proteomes" id="UP000298327"/>
    </source>
</evidence>
<dbReference type="FunFam" id="3.40.50.300:FF:001389">
    <property type="entry name" value="ATP-dependent DNA helicase RecQ"/>
    <property type="match status" value="1"/>
</dbReference>
<dbReference type="Pfam" id="PF00270">
    <property type="entry name" value="DEAD"/>
    <property type="match status" value="1"/>
</dbReference>
<dbReference type="GO" id="GO:0003677">
    <property type="term" value="F:DNA binding"/>
    <property type="evidence" value="ECO:0007669"/>
    <property type="project" value="UniProtKB-KW"/>
</dbReference>
<evidence type="ECO:0000256" key="1">
    <source>
        <dbReference type="ARBA" id="ARBA00004123"/>
    </source>
</evidence>
<keyword evidence="6" id="KW-0067">ATP-binding</keyword>
<dbReference type="SMART" id="SM00490">
    <property type="entry name" value="HELICc"/>
    <property type="match status" value="1"/>
</dbReference>
<feature type="region of interest" description="Disordered" evidence="12">
    <location>
        <begin position="63"/>
        <end position="144"/>
    </location>
</feature>
<reference evidence="15 16" key="1">
    <citation type="submission" date="2019-02" db="EMBL/GenBank/DDBJ databases">
        <title>Genome sequencing of the rare red list fungi Dentipellis fragilis.</title>
        <authorList>
            <person name="Buettner E."/>
            <person name="Kellner H."/>
        </authorList>
    </citation>
    <scope>NUCLEOTIDE SEQUENCE [LARGE SCALE GENOMIC DNA]</scope>
    <source>
        <strain evidence="15 16">DSM 105465</strain>
    </source>
</reference>
<evidence type="ECO:0000259" key="14">
    <source>
        <dbReference type="PROSITE" id="PS51194"/>
    </source>
</evidence>
<gene>
    <name evidence="15" type="ORF">EVG20_g5407</name>
</gene>
<keyword evidence="8" id="KW-0413">Isomerase</keyword>
<evidence type="ECO:0000256" key="2">
    <source>
        <dbReference type="ARBA" id="ARBA00005446"/>
    </source>
</evidence>
<dbReference type="Pfam" id="PF09382">
    <property type="entry name" value="RQC"/>
    <property type="match status" value="1"/>
</dbReference>
<dbReference type="InterPro" id="IPR014001">
    <property type="entry name" value="Helicase_ATP-bd"/>
</dbReference>
<dbReference type="PANTHER" id="PTHR13710">
    <property type="entry name" value="DNA HELICASE RECQ FAMILY MEMBER"/>
    <property type="match status" value="1"/>
</dbReference>
<dbReference type="SUPFAM" id="SSF46785">
    <property type="entry name" value="Winged helix' DNA-binding domain"/>
    <property type="match status" value="1"/>
</dbReference>
<dbReference type="Gene3D" id="3.40.50.300">
    <property type="entry name" value="P-loop containing nucleotide triphosphate hydrolases"/>
    <property type="match status" value="2"/>
</dbReference>
<comment type="subcellular location">
    <subcellularLocation>
        <location evidence="1">Nucleus</location>
    </subcellularLocation>
</comment>
<comment type="caution">
    <text evidence="15">The sequence shown here is derived from an EMBL/GenBank/DDBJ whole genome shotgun (WGS) entry which is preliminary data.</text>
</comment>
<dbReference type="CDD" id="cd18794">
    <property type="entry name" value="SF2_C_RecQ"/>
    <property type="match status" value="1"/>
</dbReference>
<name>A0A4Y9YTD9_9AGAM</name>
<dbReference type="PROSITE" id="PS51192">
    <property type="entry name" value="HELICASE_ATP_BIND_1"/>
    <property type="match status" value="1"/>
</dbReference>
<evidence type="ECO:0000256" key="7">
    <source>
        <dbReference type="ARBA" id="ARBA00023125"/>
    </source>
</evidence>
<feature type="compositionally biased region" description="Polar residues" evidence="12">
    <location>
        <begin position="18"/>
        <end position="34"/>
    </location>
</feature>
<dbReference type="InterPro" id="IPR018982">
    <property type="entry name" value="RQC_domain"/>
</dbReference>
<dbReference type="NCBIfam" id="TIGR00614">
    <property type="entry name" value="recQ_fam"/>
    <property type="match status" value="1"/>
</dbReference>
<feature type="domain" description="Helicase ATP-binding" evidence="13">
    <location>
        <begin position="468"/>
        <end position="647"/>
    </location>
</feature>
<dbReference type="STRING" id="205917.A0A4Y9YTD9"/>
<proteinExistence type="inferred from homology"/>